<feature type="transmembrane region" description="Helical" evidence="1">
    <location>
        <begin position="260"/>
        <end position="278"/>
    </location>
</feature>
<keyword evidence="1" id="KW-0812">Transmembrane</keyword>
<evidence type="ECO:0000313" key="3">
    <source>
        <dbReference type="EMBL" id="MDQ8195706.1"/>
    </source>
</evidence>
<dbReference type="EMBL" id="JARXIC010000030">
    <property type="protein sequence ID" value="MDQ8195706.1"/>
    <property type="molecule type" value="Genomic_DNA"/>
</dbReference>
<dbReference type="Proteomes" id="UP001243717">
    <property type="component" value="Unassembled WGS sequence"/>
</dbReference>
<evidence type="ECO:0000256" key="1">
    <source>
        <dbReference type="SAM" id="Phobius"/>
    </source>
</evidence>
<protein>
    <recommendedName>
        <fullName evidence="5">PEP-CTERM sorting domain-containing protein</fullName>
    </recommendedName>
</protein>
<sequence>MCVYSIKKLTLTAVVIVSNLVFSAHSQAEVLISDDFSTEGNVNFNRTPNIATIDSRNYTKVSTGSSYSTAVSVGDPNYAMMQTNVGGAVSLADGGGFVKPEQLNISTVFHMNTLTNNSPARTGRGVYLGFWSSLPSGSADSMSNMYGVFVNPDSGRLLLWQGATSSTGNPAATLDYSGVWDASAWHTISFNVDISGSETGNVGDIYDFTLDGVEYDWGTTNLFTDANTAYAGFGVSASGVGQTGYFDEWSVSSIPEPMSSSMMMSVVAFCFVVGTSILRRNRR</sequence>
<keyword evidence="1" id="KW-0472">Membrane</keyword>
<keyword evidence="1" id="KW-1133">Transmembrane helix</keyword>
<feature type="chain" id="PRO_5046078175" description="PEP-CTERM sorting domain-containing protein" evidence="2">
    <location>
        <begin position="29"/>
        <end position="283"/>
    </location>
</feature>
<evidence type="ECO:0000256" key="2">
    <source>
        <dbReference type="SAM" id="SignalP"/>
    </source>
</evidence>
<evidence type="ECO:0008006" key="5">
    <source>
        <dbReference type="Google" id="ProtNLM"/>
    </source>
</evidence>
<accession>A0ABU1ALN4</accession>
<gene>
    <name evidence="3" type="ORF">QEH59_14825</name>
</gene>
<proteinExistence type="predicted"/>
<name>A0ABU1ALN4_9BACT</name>
<evidence type="ECO:0000313" key="4">
    <source>
        <dbReference type="Proteomes" id="UP001243717"/>
    </source>
</evidence>
<organism evidence="3 4">
    <name type="scientific">Thalassobacterium sedimentorum</name>
    <dbReference type="NCBI Taxonomy" id="3041258"/>
    <lineage>
        <taxon>Bacteria</taxon>
        <taxon>Pseudomonadati</taxon>
        <taxon>Verrucomicrobiota</taxon>
        <taxon>Opitutia</taxon>
        <taxon>Puniceicoccales</taxon>
        <taxon>Coraliomargaritaceae</taxon>
        <taxon>Thalassobacterium</taxon>
    </lineage>
</organism>
<dbReference type="RefSeq" id="WP_308986157.1">
    <property type="nucleotide sequence ID" value="NZ_JARXIC010000030.1"/>
</dbReference>
<reference evidence="3 4" key="1">
    <citation type="submission" date="2023-04" db="EMBL/GenBank/DDBJ databases">
        <title>A novel bacteria isolated from coastal sediment.</title>
        <authorList>
            <person name="Liu X.-J."/>
            <person name="Du Z.-J."/>
        </authorList>
    </citation>
    <scope>NUCLEOTIDE SEQUENCE [LARGE SCALE GENOMIC DNA]</scope>
    <source>
        <strain evidence="3 4">SDUM461004</strain>
    </source>
</reference>
<comment type="caution">
    <text evidence="3">The sequence shown here is derived from an EMBL/GenBank/DDBJ whole genome shotgun (WGS) entry which is preliminary data.</text>
</comment>
<feature type="signal peptide" evidence="2">
    <location>
        <begin position="1"/>
        <end position="28"/>
    </location>
</feature>
<keyword evidence="2" id="KW-0732">Signal</keyword>
<keyword evidence="4" id="KW-1185">Reference proteome</keyword>